<dbReference type="CDD" id="cd01948">
    <property type="entry name" value="EAL"/>
    <property type="match status" value="1"/>
</dbReference>
<dbReference type="EMBL" id="RYYR01000010">
    <property type="protein sequence ID" value="RUL53203.1"/>
    <property type="molecule type" value="Genomic_DNA"/>
</dbReference>
<evidence type="ECO:0000313" key="2">
    <source>
        <dbReference type="EMBL" id="RUL53203.1"/>
    </source>
</evidence>
<dbReference type="InterPro" id="IPR001633">
    <property type="entry name" value="EAL_dom"/>
</dbReference>
<sequence length="326" mass="37786">MNCKACFPGDITYKIKFMGEKNSIFISFIRHYLTGRKQLIKHQGNVLIVKEEAVPGLVDFIFDHMQYSEVYFALDDNVWRPIKEITTIFELQWVDQIITNQLVTTFAQPIVDRNEEVYGYEMLSRFKRDDKEGYLAPFEVFQAAKIRNRMYALDKVCRMTAVRNAAKLQKKVFINFIPTAIYSPQHCLKSTVQLAQELGINPSLFVFEVVETEEVEDMDHLKNILMYYKEKGFEYALDDVGEGFSTKEVLEELAPNYMKLDMKYVQGVSNDQSKQLTAKKFLNSAKTVGSVPLAEGVELREDFEWLKKEGYQLFQGYLFGKPAPIV</sequence>
<comment type="caution">
    <text evidence="2">The sequence shown here is derived from an EMBL/GenBank/DDBJ whole genome shotgun (WGS) entry which is preliminary data.</text>
</comment>
<dbReference type="PANTHER" id="PTHR33121:SF15">
    <property type="entry name" value="BLUE LIGHT- AND TEMPERATURE-REGULATED ANTIREPRESSOR BLUF"/>
    <property type="match status" value="1"/>
</dbReference>
<feature type="domain" description="EAL" evidence="1">
    <location>
        <begin position="86"/>
        <end position="326"/>
    </location>
</feature>
<gene>
    <name evidence="2" type="ORF">EK386_09585</name>
</gene>
<dbReference type="Gene3D" id="3.20.20.450">
    <property type="entry name" value="EAL domain"/>
    <property type="match status" value="1"/>
</dbReference>
<protein>
    <submittedName>
        <fullName evidence="2">EAL domain-containing protein</fullName>
    </submittedName>
</protein>
<accession>A0A432LC72</accession>
<dbReference type="PANTHER" id="PTHR33121">
    <property type="entry name" value="CYCLIC DI-GMP PHOSPHODIESTERASE PDEF"/>
    <property type="match status" value="1"/>
</dbReference>
<dbReference type="AlphaFoldDB" id="A0A432LC72"/>
<dbReference type="InterPro" id="IPR035919">
    <property type="entry name" value="EAL_sf"/>
</dbReference>
<proteinExistence type="predicted"/>
<dbReference type="Proteomes" id="UP000287910">
    <property type="component" value="Unassembled WGS sequence"/>
</dbReference>
<dbReference type="RefSeq" id="WP_126658941.1">
    <property type="nucleotide sequence ID" value="NZ_RYYR01000010.1"/>
</dbReference>
<reference evidence="2 3" key="1">
    <citation type="submission" date="2018-12" db="EMBL/GenBank/DDBJ databases">
        <title>Lysinibacillus antri sp. nov., isolated from a cave soil.</title>
        <authorList>
            <person name="Narsing Rao M.P."/>
            <person name="Zhang H."/>
            <person name="Dong Z.-Y."/>
            <person name="Niu X.-K."/>
            <person name="Zhang K."/>
            <person name="Fang B.-Z."/>
            <person name="Kang Y.-Q."/>
            <person name="Xiao M."/>
            <person name="Li W.-J."/>
        </authorList>
    </citation>
    <scope>NUCLEOTIDE SEQUENCE [LARGE SCALE GENOMIC DNA]</scope>
    <source>
        <strain evidence="2 3">SYSU K30002</strain>
    </source>
</reference>
<dbReference type="InterPro" id="IPR050706">
    <property type="entry name" value="Cyclic-di-GMP_PDE-like"/>
</dbReference>
<dbReference type="GO" id="GO:0071111">
    <property type="term" value="F:cyclic-guanylate-specific phosphodiesterase activity"/>
    <property type="evidence" value="ECO:0007669"/>
    <property type="project" value="InterPro"/>
</dbReference>
<organism evidence="2 3">
    <name type="scientific">Lysinibacillus antri</name>
    <dbReference type="NCBI Taxonomy" id="2498145"/>
    <lineage>
        <taxon>Bacteria</taxon>
        <taxon>Bacillati</taxon>
        <taxon>Bacillota</taxon>
        <taxon>Bacilli</taxon>
        <taxon>Bacillales</taxon>
        <taxon>Bacillaceae</taxon>
        <taxon>Lysinibacillus</taxon>
    </lineage>
</organism>
<keyword evidence="3" id="KW-1185">Reference proteome</keyword>
<evidence type="ECO:0000259" key="1">
    <source>
        <dbReference type="PROSITE" id="PS50883"/>
    </source>
</evidence>
<dbReference type="SMART" id="SM00052">
    <property type="entry name" value="EAL"/>
    <property type="match status" value="1"/>
</dbReference>
<dbReference type="Pfam" id="PF00563">
    <property type="entry name" value="EAL"/>
    <property type="match status" value="1"/>
</dbReference>
<dbReference type="SUPFAM" id="SSF141868">
    <property type="entry name" value="EAL domain-like"/>
    <property type="match status" value="1"/>
</dbReference>
<name>A0A432LC72_9BACI</name>
<evidence type="ECO:0000313" key="3">
    <source>
        <dbReference type="Proteomes" id="UP000287910"/>
    </source>
</evidence>
<dbReference type="PROSITE" id="PS50883">
    <property type="entry name" value="EAL"/>
    <property type="match status" value="1"/>
</dbReference>